<evidence type="ECO:0000313" key="1">
    <source>
        <dbReference type="EMBL" id="KAG0454088.1"/>
    </source>
</evidence>
<organism evidence="1 2">
    <name type="scientific">Vanilla planifolia</name>
    <name type="common">Vanilla</name>
    <dbReference type="NCBI Taxonomy" id="51239"/>
    <lineage>
        <taxon>Eukaryota</taxon>
        <taxon>Viridiplantae</taxon>
        <taxon>Streptophyta</taxon>
        <taxon>Embryophyta</taxon>
        <taxon>Tracheophyta</taxon>
        <taxon>Spermatophyta</taxon>
        <taxon>Magnoliopsida</taxon>
        <taxon>Liliopsida</taxon>
        <taxon>Asparagales</taxon>
        <taxon>Orchidaceae</taxon>
        <taxon>Vanilloideae</taxon>
        <taxon>Vanilleae</taxon>
        <taxon>Vanilla</taxon>
    </lineage>
</organism>
<reference evidence="1 2" key="1">
    <citation type="journal article" date="2020" name="Nat. Food">
        <title>A phased Vanilla planifolia genome enables genetic improvement of flavour and production.</title>
        <authorList>
            <person name="Hasing T."/>
            <person name="Tang H."/>
            <person name="Brym M."/>
            <person name="Khazi F."/>
            <person name="Huang T."/>
            <person name="Chambers A.H."/>
        </authorList>
    </citation>
    <scope>NUCLEOTIDE SEQUENCE [LARGE SCALE GENOMIC DNA]</scope>
    <source>
        <tissue evidence="1">Leaf</tissue>
    </source>
</reference>
<dbReference type="Proteomes" id="UP000639772">
    <property type="component" value="Unassembled WGS sequence"/>
</dbReference>
<evidence type="ECO:0000313" key="2">
    <source>
        <dbReference type="Proteomes" id="UP000639772"/>
    </source>
</evidence>
<protein>
    <recommendedName>
        <fullName evidence="3">Non-haem dioxygenase N-terminal domain-containing protein</fullName>
    </recommendedName>
</protein>
<proteinExistence type="predicted"/>
<dbReference type="EMBL" id="JADCNM010000014">
    <property type="protein sequence ID" value="KAG0454088.1"/>
    <property type="molecule type" value="Genomic_DNA"/>
</dbReference>
<comment type="caution">
    <text evidence="1">The sequence shown here is derived from an EMBL/GenBank/DDBJ whole genome shotgun (WGS) entry which is preliminary data.</text>
</comment>
<dbReference type="AlphaFoldDB" id="A0A835UAE9"/>
<dbReference type="SUPFAM" id="SSF51197">
    <property type="entry name" value="Clavaminate synthase-like"/>
    <property type="match status" value="1"/>
</dbReference>
<dbReference type="InterPro" id="IPR027443">
    <property type="entry name" value="IPNS-like_sf"/>
</dbReference>
<evidence type="ECO:0008006" key="3">
    <source>
        <dbReference type="Google" id="ProtNLM"/>
    </source>
</evidence>
<accession>A0A835UAE9</accession>
<gene>
    <name evidence="1" type="ORF">HPP92_025392</name>
</gene>
<sequence>MTRIDLEASPMSSTATMASDTCSISVVDLSKLPAEQAKLRTAVTETGLGCFRVVNHGVPMALREEMKTTEAYLLDLLPEVKHRNMDTTPG</sequence>
<dbReference type="OrthoDB" id="1687948at2759"/>
<dbReference type="Gene3D" id="2.60.120.330">
    <property type="entry name" value="B-lactam Antibiotic, Isopenicillin N Synthase, Chain"/>
    <property type="match status" value="1"/>
</dbReference>
<name>A0A835UAE9_VANPL</name>